<proteinExistence type="predicted"/>
<evidence type="ECO:0000313" key="2">
    <source>
        <dbReference type="Proteomes" id="UP001229251"/>
    </source>
</evidence>
<name>A0AAJ1Q624_9LACT</name>
<organism evidence="1 2">
    <name type="scientific">Facklamia hominis</name>
    <dbReference type="NCBI Taxonomy" id="178214"/>
    <lineage>
        <taxon>Bacteria</taxon>
        <taxon>Bacillati</taxon>
        <taxon>Bacillota</taxon>
        <taxon>Bacilli</taxon>
        <taxon>Lactobacillales</taxon>
        <taxon>Aerococcaceae</taxon>
        <taxon>Facklamia</taxon>
    </lineage>
</organism>
<reference evidence="1" key="1">
    <citation type="submission" date="2023-05" db="EMBL/GenBank/DDBJ databases">
        <title>Cataloging the Phylogenetic Diversity of Human Bladder Bacteria.</title>
        <authorList>
            <person name="Du J."/>
        </authorList>
    </citation>
    <scope>NUCLEOTIDE SEQUENCE</scope>
    <source>
        <strain evidence="1">UMB1231</strain>
    </source>
</reference>
<dbReference type="RefSeq" id="WP_070609968.1">
    <property type="nucleotide sequence ID" value="NZ_CP138857.1"/>
</dbReference>
<comment type="caution">
    <text evidence="1">The sequence shown here is derived from an EMBL/GenBank/DDBJ whole genome shotgun (WGS) entry which is preliminary data.</text>
</comment>
<evidence type="ECO:0000313" key="1">
    <source>
        <dbReference type="EMBL" id="MDK7187469.1"/>
    </source>
</evidence>
<accession>A0AAJ1Q624</accession>
<dbReference type="AlphaFoldDB" id="A0AAJ1Q624"/>
<dbReference type="EMBL" id="JASOOE010000009">
    <property type="protein sequence ID" value="MDK7187469.1"/>
    <property type="molecule type" value="Genomic_DNA"/>
</dbReference>
<sequence length="64" mass="7518">MTDVFLTAYDFTQNKDWLNQSISNLKVMLLCEENIDPELDNDTFEEGSAGRYFVYNKAYQLINK</sequence>
<gene>
    <name evidence="1" type="ORF">QP433_05700</name>
</gene>
<protein>
    <submittedName>
        <fullName evidence="1">Uncharacterized protein</fullName>
    </submittedName>
</protein>
<dbReference type="Proteomes" id="UP001229251">
    <property type="component" value="Unassembled WGS sequence"/>
</dbReference>